<keyword evidence="1" id="KW-0175">Coiled coil</keyword>
<dbReference type="Proteomes" id="UP001528040">
    <property type="component" value="Unassembled WGS sequence"/>
</dbReference>
<reference evidence="2 3" key="1">
    <citation type="submission" date="2023-01" db="EMBL/GenBank/DDBJ databases">
        <authorList>
            <person name="Yoon J.-W."/>
        </authorList>
    </citation>
    <scope>NUCLEOTIDE SEQUENCE [LARGE SCALE GENOMIC DNA]</scope>
    <source>
        <strain evidence="2 3">KMU-50</strain>
    </source>
</reference>
<comment type="caution">
    <text evidence="2">The sequence shown here is derived from an EMBL/GenBank/DDBJ whole genome shotgun (WGS) entry which is preliminary data.</text>
</comment>
<dbReference type="RefSeq" id="WP_271052596.1">
    <property type="nucleotide sequence ID" value="NZ_JAQIIO010000001.1"/>
</dbReference>
<sequence>MTSDAEKLIETYQSWRDHVPIEERARLKVLEERIERKRRSLDETLAERQEIMERTIERMKAAADNDDQLSDGGR</sequence>
<dbReference type="EMBL" id="JAQIIO010000001">
    <property type="protein sequence ID" value="MDA5093009.1"/>
    <property type="molecule type" value="Genomic_DNA"/>
</dbReference>
<keyword evidence="3" id="KW-1185">Reference proteome</keyword>
<gene>
    <name evidence="2" type="ORF">O2N63_02820</name>
</gene>
<protein>
    <submittedName>
        <fullName evidence="2">Uncharacterized protein</fullName>
    </submittedName>
</protein>
<evidence type="ECO:0000313" key="2">
    <source>
        <dbReference type="EMBL" id="MDA5093009.1"/>
    </source>
</evidence>
<organism evidence="2 3">
    <name type="scientific">Aliiroseovarius salicola</name>
    <dbReference type="NCBI Taxonomy" id="3009082"/>
    <lineage>
        <taxon>Bacteria</taxon>
        <taxon>Pseudomonadati</taxon>
        <taxon>Pseudomonadota</taxon>
        <taxon>Alphaproteobacteria</taxon>
        <taxon>Rhodobacterales</taxon>
        <taxon>Paracoccaceae</taxon>
        <taxon>Aliiroseovarius</taxon>
    </lineage>
</organism>
<proteinExistence type="predicted"/>
<evidence type="ECO:0000256" key="1">
    <source>
        <dbReference type="SAM" id="Coils"/>
    </source>
</evidence>
<evidence type="ECO:0000313" key="3">
    <source>
        <dbReference type="Proteomes" id="UP001528040"/>
    </source>
</evidence>
<accession>A0ABT4VXP3</accession>
<name>A0ABT4VXP3_9RHOB</name>
<feature type="coiled-coil region" evidence="1">
    <location>
        <begin position="27"/>
        <end position="54"/>
    </location>
</feature>